<evidence type="ECO:0000256" key="2">
    <source>
        <dbReference type="ARBA" id="ARBA00008314"/>
    </source>
</evidence>
<feature type="binding site" evidence="14">
    <location>
        <begin position="179"/>
        <end position="186"/>
    </location>
    <ligand>
        <name>ATP</name>
        <dbReference type="ChEBI" id="CHEBI:30616"/>
    </ligand>
</feature>
<organism evidence="16 17">
    <name type="scientific">Corvus moneduloides</name>
    <name type="common">New Caledonian crow</name>
    <dbReference type="NCBI Taxonomy" id="1196302"/>
    <lineage>
        <taxon>Eukaryota</taxon>
        <taxon>Metazoa</taxon>
        <taxon>Chordata</taxon>
        <taxon>Craniata</taxon>
        <taxon>Vertebrata</taxon>
        <taxon>Euteleostomi</taxon>
        <taxon>Archelosauria</taxon>
        <taxon>Archosauria</taxon>
        <taxon>Dinosauria</taxon>
        <taxon>Saurischia</taxon>
        <taxon>Theropoda</taxon>
        <taxon>Coelurosauria</taxon>
        <taxon>Aves</taxon>
        <taxon>Neognathae</taxon>
        <taxon>Neoaves</taxon>
        <taxon>Telluraves</taxon>
        <taxon>Australaves</taxon>
        <taxon>Passeriformes</taxon>
        <taxon>Corvoidea</taxon>
        <taxon>Corvidae</taxon>
        <taxon>Corvus</taxon>
    </lineage>
</organism>
<reference evidence="17" key="1">
    <citation type="submission" date="2019-10" db="EMBL/GenBank/DDBJ databases">
        <title>Corvus moneduloides (New Caledonian crow) genome, bCorMon1, primary haplotype.</title>
        <authorList>
            <person name="Rutz C."/>
            <person name="Fungtammasan C."/>
            <person name="Mountcastle J."/>
            <person name="Formenti G."/>
            <person name="Chow W."/>
            <person name="Howe K."/>
            <person name="Steele M.P."/>
            <person name="Fernandes J."/>
            <person name="Gilbert M.T.P."/>
            <person name="Fedrigo O."/>
            <person name="Jarvis E.D."/>
            <person name="Gemmell N."/>
        </authorList>
    </citation>
    <scope>NUCLEOTIDE SEQUENCE [LARGE SCALE GENOMIC DNA]</scope>
</reference>
<dbReference type="PROSITE" id="PS51844">
    <property type="entry name" value="SH3_LIKE"/>
    <property type="match status" value="1"/>
</dbReference>
<keyword evidence="11" id="KW-0514">Muscle protein</keyword>
<dbReference type="Ensembl" id="ENSCMUT00000035019.1">
    <property type="protein sequence ID" value="ENSCMUP00000031041.1"/>
    <property type="gene ID" value="ENSCMUG00000017345.1"/>
</dbReference>
<dbReference type="GO" id="GO:0000146">
    <property type="term" value="F:microfilament motor activity"/>
    <property type="evidence" value="ECO:0007669"/>
    <property type="project" value="TreeGrafter"/>
</dbReference>
<evidence type="ECO:0000256" key="6">
    <source>
        <dbReference type="ARBA" id="ARBA00022741"/>
    </source>
</evidence>
<evidence type="ECO:0000256" key="10">
    <source>
        <dbReference type="ARBA" id="ARBA00023175"/>
    </source>
</evidence>
<evidence type="ECO:0000256" key="1">
    <source>
        <dbReference type="ARBA" id="ARBA00004657"/>
    </source>
</evidence>
<proteinExistence type="inferred from homology"/>
<dbReference type="FunFam" id="1.20.5.370:FF:000002">
    <property type="entry name" value="Myosin heavy chain"/>
    <property type="match status" value="1"/>
</dbReference>
<dbReference type="FunFam" id="1.20.5.340:FF:000002">
    <property type="entry name" value="Myosin heavy chain"/>
    <property type="match status" value="1"/>
</dbReference>
<dbReference type="FunFam" id="1.20.5.370:FF:000001">
    <property type="entry name" value="Myosin heavy chain"/>
    <property type="match status" value="1"/>
</dbReference>
<evidence type="ECO:0000256" key="4">
    <source>
        <dbReference type="ARBA" id="ARBA00022481"/>
    </source>
</evidence>
<accession>A0A8U7NL36</accession>
<keyword evidence="3" id="KW-0787">Thick filament</keyword>
<dbReference type="PANTHER" id="PTHR45615">
    <property type="entry name" value="MYOSIN HEAVY CHAIN, NON-MUSCLE"/>
    <property type="match status" value="1"/>
</dbReference>
<keyword evidence="6 14" id="KW-0547">Nucleotide-binding</keyword>
<dbReference type="Gene3D" id="3.40.850.10">
    <property type="entry name" value="Kinesin motor domain"/>
    <property type="match status" value="1"/>
</dbReference>
<protein>
    <submittedName>
        <fullName evidence="16">Uncharacterized protein</fullName>
    </submittedName>
</protein>
<keyword evidence="4" id="KW-0488">Methylation</keyword>
<feature type="coiled-coil region" evidence="15">
    <location>
        <begin position="827"/>
        <end position="1899"/>
    </location>
</feature>
<dbReference type="FunFam" id="1.20.5.340:FF:000006">
    <property type="entry name" value="Myosin heavy chain"/>
    <property type="match status" value="1"/>
</dbReference>
<dbReference type="GO" id="GO:0051015">
    <property type="term" value="F:actin filament binding"/>
    <property type="evidence" value="ECO:0007669"/>
    <property type="project" value="InterPro"/>
</dbReference>
<dbReference type="InterPro" id="IPR004009">
    <property type="entry name" value="SH3_Myosin"/>
</dbReference>
<dbReference type="InterPro" id="IPR002928">
    <property type="entry name" value="Myosin_tail"/>
</dbReference>
<keyword evidence="17" id="KW-1185">Reference proteome</keyword>
<name>A0A8U7NL36_CORMO</name>
<dbReference type="GO" id="GO:0006936">
    <property type="term" value="P:muscle contraction"/>
    <property type="evidence" value="ECO:0007669"/>
    <property type="project" value="TreeGrafter"/>
</dbReference>
<dbReference type="Gene3D" id="1.10.10.820">
    <property type="match status" value="1"/>
</dbReference>
<evidence type="ECO:0000256" key="14">
    <source>
        <dbReference type="PROSITE-ProRule" id="PRU00782"/>
    </source>
</evidence>
<dbReference type="Proteomes" id="UP000694553">
    <property type="component" value="Unassembled WGS sequence"/>
</dbReference>
<dbReference type="GO" id="GO:0030016">
    <property type="term" value="C:myofibril"/>
    <property type="evidence" value="ECO:0007669"/>
    <property type="project" value="UniProtKB-SubCell"/>
</dbReference>
<dbReference type="FunFam" id="1.20.5.370:FF:000003">
    <property type="entry name" value="Myosin heavy chain"/>
    <property type="match status" value="1"/>
</dbReference>
<dbReference type="GO" id="GO:0005524">
    <property type="term" value="F:ATP binding"/>
    <property type="evidence" value="ECO:0007669"/>
    <property type="project" value="UniProtKB-UniRule"/>
</dbReference>
<dbReference type="Pfam" id="PF01576">
    <property type="entry name" value="Myosin_tail_1"/>
    <property type="match status" value="1"/>
</dbReference>
<dbReference type="InterPro" id="IPR001609">
    <property type="entry name" value="Myosin_head_motor_dom-like"/>
</dbReference>
<dbReference type="Gene3D" id="6.10.250.2420">
    <property type="match status" value="1"/>
</dbReference>
<reference evidence="16" key="3">
    <citation type="submission" date="2025-09" db="UniProtKB">
        <authorList>
            <consortium name="Ensembl"/>
        </authorList>
    </citation>
    <scope>IDENTIFICATION</scope>
</reference>
<evidence type="ECO:0000256" key="5">
    <source>
        <dbReference type="ARBA" id="ARBA00022490"/>
    </source>
</evidence>
<dbReference type="PANTHER" id="PTHR45615:SF79">
    <property type="entry name" value="MYOSIN-4"/>
    <property type="match status" value="1"/>
</dbReference>
<dbReference type="Gene3D" id="1.20.5.340">
    <property type="match status" value="5"/>
</dbReference>
<dbReference type="FunFam" id="1.20.58.530:FF:000001">
    <property type="entry name" value="Myosin heavy chain"/>
    <property type="match status" value="1"/>
</dbReference>
<keyword evidence="8 15" id="KW-0175">Coiled coil</keyword>
<dbReference type="Gene3D" id="1.20.120.720">
    <property type="entry name" value="Myosin VI head, motor domain, U50 subdomain"/>
    <property type="match status" value="1"/>
</dbReference>
<keyword evidence="7 14" id="KW-0067">ATP-binding</keyword>
<dbReference type="FunFam" id="1.20.5.370:FF:000008">
    <property type="entry name" value="Myosin heavy chain"/>
    <property type="match status" value="1"/>
</dbReference>
<evidence type="ECO:0000256" key="3">
    <source>
        <dbReference type="ARBA" id="ARBA00022433"/>
    </source>
</evidence>
<evidence type="ECO:0000256" key="9">
    <source>
        <dbReference type="ARBA" id="ARBA00023123"/>
    </source>
</evidence>
<dbReference type="InterPro" id="IPR000048">
    <property type="entry name" value="IQ_motif_EF-hand-BS"/>
</dbReference>
<dbReference type="SMART" id="SM00015">
    <property type="entry name" value="IQ"/>
    <property type="match status" value="1"/>
</dbReference>
<dbReference type="FunFam" id="1.20.5.370:FF:000007">
    <property type="entry name" value="Myosin heavy chain"/>
    <property type="match status" value="1"/>
</dbReference>
<dbReference type="FunFam" id="2.30.30.360:FF:000001">
    <property type="entry name" value="Myosin heavy chain"/>
    <property type="match status" value="1"/>
</dbReference>
<keyword evidence="9 14" id="KW-0518">Myosin</keyword>
<keyword evidence="5" id="KW-0963">Cytoplasm</keyword>
<dbReference type="FunFam" id="1.20.5.4820:FF:000001">
    <property type="entry name" value="Myosin heavy chain"/>
    <property type="match status" value="1"/>
</dbReference>
<dbReference type="SUPFAM" id="SSF52540">
    <property type="entry name" value="P-loop containing nucleoside triphosphate hydrolases"/>
    <property type="match status" value="1"/>
</dbReference>
<dbReference type="Pfam" id="PF00063">
    <property type="entry name" value="Myosin_head"/>
    <property type="match status" value="1"/>
</dbReference>
<gene>
    <name evidence="16" type="primary">LOC116453320</name>
</gene>
<dbReference type="InterPro" id="IPR008989">
    <property type="entry name" value="Myosin_S1_N"/>
</dbReference>
<dbReference type="Gene3D" id="1.20.58.530">
    <property type="match status" value="1"/>
</dbReference>
<dbReference type="FunFam" id="3.40.850.10:FF:000024">
    <property type="entry name" value="Myosin heavy chain, isoform J"/>
    <property type="match status" value="1"/>
</dbReference>
<dbReference type="GO" id="GO:0032982">
    <property type="term" value="C:myosin filament"/>
    <property type="evidence" value="ECO:0007669"/>
    <property type="project" value="UniProtKB-KW"/>
</dbReference>
<dbReference type="Pfam" id="PF02736">
    <property type="entry name" value="Myosin_N"/>
    <property type="match status" value="1"/>
</dbReference>
<dbReference type="PROSITE" id="PS51456">
    <property type="entry name" value="MYOSIN_MOTOR"/>
    <property type="match status" value="1"/>
</dbReference>
<reference evidence="16" key="2">
    <citation type="submission" date="2025-08" db="UniProtKB">
        <authorList>
            <consortium name="Ensembl"/>
        </authorList>
    </citation>
    <scope>IDENTIFICATION</scope>
</reference>
<evidence type="ECO:0000256" key="15">
    <source>
        <dbReference type="SAM" id="Coils"/>
    </source>
</evidence>
<dbReference type="InterPro" id="IPR036961">
    <property type="entry name" value="Kinesin_motor_dom_sf"/>
</dbReference>
<evidence type="ECO:0000313" key="16">
    <source>
        <dbReference type="Ensembl" id="ENSCMUP00000031041.1"/>
    </source>
</evidence>
<sequence>MSTDAEMAVFGEAAPYLRKSEKERIEAQNKPFDAKTSVFVVHAKESYVKSTIQSRESGKVTVKTEAGETLTVKEDQIFSMNPPKYDKIEDMAMMTHLHEPAVLYNLKERYAAWMIYTYSGLFCVTVNPYKWLPVYNPEVVLAYRGKKRQEAPPHIFSISDNAYQFMLTDRENQSILITGESGAGKTVNTKRVIQYFATIAASGDKKKEEQTSEDQIISANPLLEAFGNAKTVRNDNSSRFGKFIRIHFGATGKLASADIETYLLEKSRVTFQLKAERSYHIFYQIMSNKKPELIEMLLITTNPYDYQYVSQGEITVPSINDQEELMATDSAIDILGFTPDEKTAIYKLTGAVMHYGNLKFKQKQREEQAEPDGTEVADKAAYLMGLNSADLLKALCYPRVKVGNEYVTKGQTVQQVYNSVGALAKSVFEKMFLWMVVRINQQLDTKQPRQYFIGVLDIAGFEIFDFNSLEQLCINFTNEKLQQFFNHHMFVLEQEEYKKEGIEWEFIDFGMDLAACIELIEKPMGIFSILEEECMFPKATDTSFKNKLYDQHLGKSNNFQKPKPGKGKAEAHFSLVHYAGTVDYNITGWLEKNKDPLNETVVGLYQKSTLKTLALLFASAGGAEGAKKKGSSFQTVSENLNKLMANLRSTHPHFVRCLIPNETKTPGAMEHELVLHQLRCNGVLEGIRICRKGFPSRILYADFKQRYKVLNASAIPEGQFIDSKKASEKLLGSIDVDHTQYKFGHTKVFFKAGLLGLLEEMRDEKLAQLITRTQAMCRGYLMRVEFKKMMERRESIFCIQYNVRSFMNVKHWPWMKLFFKIKPLLKSAESEKEMANMKQEFEKTKEELAKSEAKRKELEEKMVKLVQEKNDLQLQVQAEADGLADAEERCDQLIKTKIQLEAKIKELTERAEEEEEMNAELTAKKRKLEDECSELKKDIDDLELTLAKVEKEKHATENKVKNLTEEMSALDETIAKLTKEKKALQEAHQQTLDDLQAEEDKVNTLTKAKTKLEQQVDDLEGSLEQEKKLRMDLERAKRKLEGDLKLAQDSIMDLENDKQQLEEKLKKKDFEISQIQSKTEDEQALGMQLQKKIKELQARIEELEEEIEAERTSRAKAEKHRADLSRELEEISERLEEAGGATAAQIDMNKKREAEFQKMRRDLEEATLQHEATAAALRKKQADSTAELGEQIDNLQRVKQKLEKEKSELKMEIDDLASNMESVSKANLEKMCRSLEDQLSEIKTKEEEQQRIINDLSTQRARLQTESGEYSRQVDEKDALISQLSRGKQAFTQQIEELKRHLEEEIKAKNALAHALQSARHDCDLLREQYEEEQEAKGELQRALSKANSEVAQWRTKYETDAIQRTEELEEAKKKLAQRLQDAEEHVEAVNAKCASLEKTKQRLQNEVEDLMIDVERSNAACAALDKKQKNFDKILAEWKQKYEETQAELEASQKESRSLSTELFKMKNAYEESLDHLETVKRENKNLQSAKMPEISDLTEQIKVKKQIEQEKSEIQAALEEAEASLEHEEGKILRLQLELNQVKSEIDRKIAEKDEEIEQLKRNHLRVVDSMQSTLDAEIRSRNEALRLKKKMEGDLNEIEIQLSHANRQAAEAQKNLRNSQGVLKDTQIHLDDALRTQEDLKEQVAMVERRANLLQAEVEELRAALEQTERSRKVAEQELMDASERVQLLHTQNTSLINTKKKLETDISQIQSEMEDTIQEARNAEEKAKKAITDAAMMAEELKKEQDTSAHLERMKKNLDQTVKDLQHRLEEAEQLALKGGKKQIQKLEARVRELEGEVDAEQKRSAEAVKGVRKYERRVKELTYQSEEDRKNVLRLQDLVDKLQTKVKAYKRQAEEAEELSNVNLSKFRKIQHELEEAEERADIAESQVNKLRAKSREMGKKAESEE</sequence>
<dbReference type="FunFam" id="1.20.5.340:FF:000013">
    <property type="entry name" value="Myosin heavy chain"/>
    <property type="match status" value="1"/>
</dbReference>
<dbReference type="InterPro" id="IPR027417">
    <property type="entry name" value="P-loop_NTPase"/>
</dbReference>
<dbReference type="SMART" id="SM00242">
    <property type="entry name" value="MYSc"/>
    <property type="match status" value="1"/>
</dbReference>
<feature type="region of interest" description="Actin-binding" evidence="14">
    <location>
        <begin position="640"/>
        <end position="662"/>
    </location>
</feature>
<dbReference type="InterPro" id="IPR014751">
    <property type="entry name" value="XRCC4-like_C"/>
</dbReference>
<evidence type="ECO:0000313" key="17">
    <source>
        <dbReference type="Proteomes" id="UP000694553"/>
    </source>
</evidence>
<comment type="subunit">
    <text evidence="13">Muscle myosin is a hexameric protein that consists of 2 heavy chain subunits (MHC), 2 alkali light chain subunits (MLC) and 2 regulatory light chain subunits (MLC-2).</text>
</comment>
<comment type="similarity">
    <text evidence="2 14">Belongs to the TRAFAC class myosin-kinesin ATPase superfamily. Myosin family.</text>
</comment>
<dbReference type="PRINTS" id="PR00193">
    <property type="entry name" value="MYOSINHEAVY"/>
</dbReference>
<evidence type="ECO:0000256" key="13">
    <source>
        <dbReference type="ARBA" id="ARBA00038612"/>
    </source>
</evidence>
<keyword evidence="12 14" id="KW-0009">Actin-binding</keyword>
<dbReference type="FunFam" id="1.20.5.340:FF:000003">
    <property type="entry name" value="Myosin heavy chain"/>
    <property type="match status" value="1"/>
</dbReference>
<dbReference type="SUPFAM" id="SSF57997">
    <property type="entry name" value="Tropomyosin"/>
    <property type="match status" value="1"/>
</dbReference>
<comment type="subcellular location">
    <subcellularLocation>
        <location evidence="1">Cytoplasm</location>
        <location evidence="1">Myofibril</location>
    </subcellularLocation>
</comment>
<dbReference type="FunFam" id="1.20.5.340:FF:000004">
    <property type="entry name" value="Myosin heavy chain"/>
    <property type="match status" value="1"/>
</dbReference>
<evidence type="ECO:0000256" key="7">
    <source>
        <dbReference type="ARBA" id="ARBA00022840"/>
    </source>
</evidence>
<dbReference type="SUPFAM" id="SSF90257">
    <property type="entry name" value="Myosin rod fragments"/>
    <property type="match status" value="5"/>
</dbReference>
<dbReference type="FunFam" id="1.10.10.820:FF:000001">
    <property type="entry name" value="Myosin heavy chain"/>
    <property type="match status" value="1"/>
</dbReference>
<dbReference type="CDD" id="cd01377">
    <property type="entry name" value="MYSc_class_II"/>
    <property type="match status" value="1"/>
</dbReference>
<dbReference type="FunFam" id="1.20.120.720:FF:000001">
    <property type="entry name" value="Myosin heavy chain, muscle"/>
    <property type="match status" value="1"/>
</dbReference>
<dbReference type="Gene3D" id="1.20.5.4820">
    <property type="match status" value="1"/>
</dbReference>
<dbReference type="Gene3D" id="2.30.30.360">
    <property type="entry name" value="Myosin S1 fragment, N-terminal"/>
    <property type="match status" value="1"/>
</dbReference>
<evidence type="ECO:0000256" key="8">
    <source>
        <dbReference type="ARBA" id="ARBA00023054"/>
    </source>
</evidence>
<dbReference type="Gene3D" id="1.20.5.370">
    <property type="match status" value="4"/>
</dbReference>
<evidence type="ECO:0000256" key="11">
    <source>
        <dbReference type="ARBA" id="ARBA00023179"/>
    </source>
</evidence>
<keyword evidence="10 14" id="KW-0505">Motor protein</keyword>
<dbReference type="PROSITE" id="PS50096">
    <property type="entry name" value="IQ"/>
    <property type="match status" value="1"/>
</dbReference>
<dbReference type="GO" id="GO:0016460">
    <property type="term" value="C:myosin II complex"/>
    <property type="evidence" value="ECO:0007669"/>
    <property type="project" value="TreeGrafter"/>
</dbReference>
<evidence type="ECO:0000256" key="12">
    <source>
        <dbReference type="ARBA" id="ARBA00023203"/>
    </source>
</evidence>